<dbReference type="PANTHER" id="PTHR44013:SF1">
    <property type="entry name" value="ZINC-TYPE ALCOHOL DEHYDROGENASE-LIKE PROTEIN C16A3.02C"/>
    <property type="match status" value="1"/>
</dbReference>
<feature type="domain" description="Enoyl reductase (ER)" evidence="1">
    <location>
        <begin position="11"/>
        <end position="196"/>
    </location>
</feature>
<dbReference type="SMART" id="SM00829">
    <property type="entry name" value="PKS_ER"/>
    <property type="match status" value="1"/>
</dbReference>
<evidence type="ECO:0000313" key="2">
    <source>
        <dbReference type="EMBL" id="GAQ88613.1"/>
    </source>
</evidence>
<evidence type="ECO:0000313" key="3">
    <source>
        <dbReference type="Proteomes" id="UP000054558"/>
    </source>
</evidence>
<reference evidence="2 3" key="1">
    <citation type="journal article" date="2014" name="Nat. Commun.">
        <title>Klebsormidium flaccidum genome reveals primary factors for plant terrestrial adaptation.</title>
        <authorList>
            <person name="Hori K."/>
            <person name="Maruyama F."/>
            <person name="Fujisawa T."/>
            <person name="Togashi T."/>
            <person name="Yamamoto N."/>
            <person name="Seo M."/>
            <person name="Sato S."/>
            <person name="Yamada T."/>
            <person name="Mori H."/>
            <person name="Tajima N."/>
            <person name="Moriyama T."/>
            <person name="Ikeuchi M."/>
            <person name="Watanabe M."/>
            <person name="Wada H."/>
            <person name="Kobayashi K."/>
            <person name="Saito M."/>
            <person name="Masuda T."/>
            <person name="Sasaki-Sekimoto Y."/>
            <person name="Mashiguchi K."/>
            <person name="Awai K."/>
            <person name="Shimojima M."/>
            <person name="Masuda S."/>
            <person name="Iwai M."/>
            <person name="Nobusawa T."/>
            <person name="Narise T."/>
            <person name="Kondo S."/>
            <person name="Saito H."/>
            <person name="Sato R."/>
            <person name="Murakawa M."/>
            <person name="Ihara Y."/>
            <person name="Oshima-Yamada Y."/>
            <person name="Ohtaka K."/>
            <person name="Satoh M."/>
            <person name="Sonobe K."/>
            <person name="Ishii M."/>
            <person name="Ohtani R."/>
            <person name="Kanamori-Sato M."/>
            <person name="Honoki R."/>
            <person name="Miyazaki D."/>
            <person name="Mochizuki H."/>
            <person name="Umetsu J."/>
            <person name="Higashi K."/>
            <person name="Shibata D."/>
            <person name="Kamiya Y."/>
            <person name="Sato N."/>
            <person name="Nakamura Y."/>
            <person name="Tabata S."/>
            <person name="Ida S."/>
            <person name="Kurokawa K."/>
            <person name="Ohta H."/>
        </authorList>
    </citation>
    <scope>NUCLEOTIDE SEQUENCE [LARGE SCALE GENOMIC DNA]</scope>
    <source>
        <strain evidence="2 3">NIES-2285</strain>
    </source>
</reference>
<dbReference type="Proteomes" id="UP000054558">
    <property type="component" value="Unassembled WGS sequence"/>
</dbReference>
<dbReference type="SUPFAM" id="SSF50129">
    <property type="entry name" value="GroES-like"/>
    <property type="match status" value="1"/>
</dbReference>
<dbReference type="OMA" id="TIVIAKH"/>
<dbReference type="AlphaFoldDB" id="A0A1Y1IDE8"/>
<dbReference type="GO" id="GO:0016491">
    <property type="term" value="F:oxidoreductase activity"/>
    <property type="evidence" value="ECO:0007669"/>
    <property type="project" value="InterPro"/>
</dbReference>
<dbReference type="InterPro" id="IPR052733">
    <property type="entry name" value="Chloroplast_QOR"/>
</dbReference>
<dbReference type="CDD" id="cd08267">
    <property type="entry name" value="MDR1"/>
    <property type="match status" value="1"/>
</dbReference>
<name>A0A1Y1IDE8_KLENI</name>
<proteinExistence type="predicted"/>
<dbReference type="SUPFAM" id="SSF51735">
    <property type="entry name" value="NAD(P)-binding Rossmann-fold domains"/>
    <property type="match status" value="1"/>
</dbReference>
<dbReference type="InterPro" id="IPR036291">
    <property type="entry name" value="NAD(P)-bd_dom_sf"/>
</dbReference>
<dbReference type="PANTHER" id="PTHR44013">
    <property type="entry name" value="ZINC-TYPE ALCOHOL DEHYDROGENASE-LIKE PROTEIN C16A3.02C"/>
    <property type="match status" value="1"/>
</dbReference>
<dbReference type="InterPro" id="IPR013149">
    <property type="entry name" value="ADH-like_C"/>
</dbReference>
<sequence length="197" mass="20206">MRAWQYNKYGGGATSLEQVEIPVPKAGKNQILLKIHASSVNPVDWKLQTGFAKLVIRLTLPITPGLDMAGTVAAVGSGVTHLSVGDRVAVQTNMTKQGALAEYAAVDTKAAIAKLPPEVSFEQAAGLPVAARTVLQGLTKAGAFPKSNGRVLVLGGSGGVGHYAVQVAKAAGAHVTATAGARNFDLLKSLGADEVLD</sequence>
<organism evidence="2 3">
    <name type="scientific">Klebsormidium nitens</name>
    <name type="common">Green alga</name>
    <name type="synonym">Ulothrix nitens</name>
    <dbReference type="NCBI Taxonomy" id="105231"/>
    <lineage>
        <taxon>Eukaryota</taxon>
        <taxon>Viridiplantae</taxon>
        <taxon>Streptophyta</taxon>
        <taxon>Klebsormidiophyceae</taxon>
        <taxon>Klebsormidiales</taxon>
        <taxon>Klebsormidiaceae</taxon>
        <taxon>Klebsormidium</taxon>
    </lineage>
</organism>
<dbReference type="Gene3D" id="3.90.180.10">
    <property type="entry name" value="Medium-chain alcohol dehydrogenases, catalytic domain"/>
    <property type="match status" value="1"/>
</dbReference>
<keyword evidence="3" id="KW-1185">Reference proteome</keyword>
<dbReference type="Pfam" id="PF08240">
    <property type="entry name" value="ADH_N"/>
    <property type="match status" value="1"/>
</dbReference>
<dbReference type="InterPro" id="IPR013154">
    <property type="entry name" value="ADH-like_N"/>
</dbReference>
<dbReference type="OrthoDB" id="48317at2759"/>
<accession>A0A1Y1IDE8</accession>
<dbReference type="Pfam" id="PF00107">
    <property type="entry name" value="ADH_zinc_N"/>
    <property type="match status" value="1"/>
</dbReference>
<gene>
    <name evidence="2" type="ORF">KFL_004440110</name>
</gene>
<protein>
    <submittedName>
        <fullName evidence="2">Oxidoreductase</fullName>
    </submittedName>
</protein>
<evidence type="ECO:0000259" key="1">
    <source>
        <dbReference type="SMART" id="SM00829"/>
    </source>
</evidence>
<dbReference type="InterPro" id="IPR020843">
    <property type="entry name" value="ER"/>
</dbReference>
<dbReference type="STRING" id="105231.A0A1Y1IDE8"/>
<dbReference type="Gene3D" id="3.40.50.720">
    <property type="entry name" value="NAD(P)-binding Rossmann-like Domain"/>
    <property type="match status" value="1"/>
</dbReference>
<dbReference type="EMBL" id="DF237393">
    <property type="protein sequence ID" value="GAQ88613.1"/>
    <property type="molecule type" value="Genomic_DNA"/>
</dbReference>
<dbReference type="InterPro" id="IPR011032">
    <property type="entry name" value="GroES-like_sf"/>
</dbReference>